<organism evidence="1 2">
    <name type="scientific">Syntrophorhabdus aromaticivorans</name>
    <dbReference type="NCBI Taxonomy" id="328301"/>
    <lineage>
        <taxon>Bacteria</taxon>
        <taxon>Pseudomonadati</taxon>
        <taxon>Thermodesulfobacteriota</taxon>
        <taxon>Syntrophorhabdia</taxon>
        <taxon>Syntrophorhabdales</taxon>
        <taxon>Syntrophorhabdaceae</taxon>
        <taxon>Syntrophorhabdus</taxon>
    </lineage>
</organism>
<dbReference type="Proteomes" id="UP000777265">
    <property type="component" value="Unassembled WGS sequence"/>
</dbReference>
<gene>
    <name evidence="1" type="ORF">GXY80_01575</name>
</gene>
<evidence type="ECO:0000313" key="1">
    <source>
        <dbReference type="EMBL" id="NLW34160.1"/>
    </source>
</evidence>
<accession>A0A971RZD7</accession>
<reference evidence="1" key="2">
    <citation type="submission" date="2020-01" db="EMBL/GenBank/DDBJ databases">
        <authorList>
            <person name="Campanaro S."/>
        </authorList>
    </citation>
    <scope>NUCLEOTIDE SEQUENCE</scope>
    <source>
        <strain evidence="1">AS06rmzACSIP_7</strain>
    </source>
</reference>
<sequence>MDVPVKQKGSEGRNFETQYQKEMDEIKKSLKGDLKIKVKKDAKGGYSWEITGKDPQEILKANETLRRRLSDERPATSQ</sequence>
<dbReference type="EMBL" id="JAAYEE010000028">
    <property type="protein sequence ID" value="NLW34160.1"/>
    <property type="molecule type" value="Genomic_DNA"/>
</dbReference>
<name>A0A971RZD7_9BACT</name>
<evidence type="ECO:0000313" key="2">
    <source>
        <dbReference type="Proteomes" id="UP000777265"/>
    </source>
</evidence>
<reference evidence="1" key="1">
    <citation type="journal article" date="2020" name="Biotechnol. Biofuels">
        <title>New insights from the biogas microbiome by comprehensive genome-resolved metagenomics of nearly 1600 species originating from multiple anaerobic digesters.</title>
        <authorList>
            <person name="Campanaro S."/>
            <person name="Treu L."/>
            <person name="Rodriguez-R L.M."/>
            <person name="Kovalovszki A."/>
            <person name="Ziels R.M."/>
            <person name="Maus I."/>
            <person name="Zhu X."/>
            <person name="Kougias P.G."/>
            <person name="Basile A."/>
            <person name="Luo G."/>
            <person name="Schluter A."/>
            <person name="Konstantinidis K.T."/>
            <person name="Angelidaki I."/>
        </authorList>
    </citation>
    <scope>NUCLEOTIDE SEQUENCE</scope>
    <source>
        <strain evidence="1">AS06rmzACSIP_7</strain>
    </source>
</reference>
<proteinExistence type="predicted"/>
<comment type="caution">
    <text evidence="1">The sequence shown here is derived from an EMBL/GenBank/DDBJ whole genome shotgun (WGS) entry which is preliminary data.</text>
</comment>
<protein>
    <submittedName>
        <fullName evidence="1">Uncharacterized protein</fullName>
    </submittedName>
</protein>
<dbReference type="AlphaFoldDB" id="A0A971RZD7"/>